<feature type="domain" description="HAT C-terminal dimerisation" evidence="1">
    <location>
        <begin position="189"/>
        <end position="245"/>
    </location>
</feature>
<dbReference type="InterPro" id="IPR012337">
    <property type="entry name" value="RNaseH-like_sf"/>
</dbReference>
<dbReference type="Proteomes" id="UP001327560">
    <property type="component" value="Chromosome 6"/>
</dbReference>
<reference evidence="2 3" key="1">
    <citation type="submission" date="2023-10" db="EMBL/GenBank/DDBJ databases">
        <title>Chromosome-scale genome assembly provides insights into flower coloration mechanisms of Canna indica.</title>
        <authorList>
            <person name="Li C."/>
        </authorList>
    </citation>
    <scope>NUCLEOTIDE SEQUENCE [LARGE SCALE GENOMIC DNA]</scope>
    <source>
        <tissue evidence="2">Flower</tissue>
    </source>
</reference>
<gene>
    <name evidence="2" type="ORF">Cni_G18528</name>
</gene>
<dbReference type="InterPro" id="IPR008906">
    <property type="entry name" value="HATC_C_dom"/>
</dbReference>
<evidence type="ECO:0000313" key="3">
    <source>
        <dbReference type="Proteomes" id="UP001327560"/>
    </source>
</evidence>
<dbReference type="EMBL" id="CP136895">
    <property type="protein sequence ID" value="WOL09775.1"/>
    <property type="molecule type" value="Genomic_DNA"/>
</dbReference>
<dbReference type="AlphaFoldDB" id="A0AAQ3KJR5"/>
<dbReference type="Pfam" id="PF05699">
    <property type="entry name" value="Dimer_Tnp_hAT"/>
    <property type="match status" value="1"/>
</dbReference>
<dbReference type="PANTHER" id="PTHR32166">
    <property type="entry name" value="OSJNBA0013A04.12 PROTEIN"/>
    <property type="match status" value="1"/>
</dbReference>
<dbReference type="SUPFAM" id="SSF53098">
    <property type="entry name" value="Ribonuclease H-like"/>
    <property type="match status" value="1"/>
</dbReference>
<organism evidence="2 3">
    <name type="scientific">Canna indica</name>
    <name type="common">Indian-shot</name>
    <dbReference type="NCBI Taxonomy" id="4628"/>
    <lineage>
        <taxon>Eukaryota</taxon>
        <taxon>Viridiplantae</taxon>
        <taxon>Streptophyta</taxon>
        <taxon>Embryophyta</taxon>
        <taxon>Tracheophyta</taxon>
        <taxon>Spermatophyta</taxon>
        <taxon>Magnoliopsida</taxon>
        <taxon>Liliopsida</taxon>
        <taxon>Zingiberales</taxon>
        <taxon>Cannaceae</taxon>
        <taxon>Canna</taxon>
    </lineage>
</organism>
<proteinExistence type="predicted"/>
<sequence>MDGNCMKPLFKSIAISNTVGNTAREIPHSSVAPYHNSGSRSFTNQHDLSLLSISPGGILVPRDSGRSSLLRILETLDSHKIPTMGFIYEELSNAKKEIQRNLKDKDWFKLPWILWHELFDIPLYEAAYYLNPFFHFSPNFNNDDSIKKGLQDCLTRMISDVEERSKIDRQIKEFEGANFFFAKSVAKNQKTPVEWWDSHGDGLPELQRLAIRILSLTCFSSGYEQDQSTLEIVLNRRSRSILQQKKKKKLNELIFAMQNLRLRNQQASRNALGKTTLDDLSPVDECLYSDDDPCVDDGLSILNSILDDTHSKEDNEGFSLNDLAFEDDTENLEVQVSNN</sequence>
<keyword evidence="3" id="KW-1185">Reference proteome</keyword>
<accession>A0AAQ3KJR5</accession>
<protein>
    <recommendedName>
        <fullName evidence="1">HAT C-terminal dimerisation domain-containing protein</fullName>
    </recommendedName>
</protein>
<dbReference type="GO" id="GO:0046983">
    <property type="term" value="F:protein dimerization activity"/>
    <property type="evidence" value="ECO:0007669"/>
    <property type="project" value="InterPro"/>
</dbReference>
<evidence type="ECO:0000259" key="1">
    <source>
        <dbReference type="Pfam" id="PF05699"/>
    </source>
</evidence>
<evidence type="ECO:0000313" key="2">
    <source>
        <dbReference type="EMBL" id="WOL09775.1"/>
    </source>
</evidence>
<dbReference type="PANTHER" id="PTHR32166:SF122">
    <property type="entry name" value="OS09G0499600 PROTEIN"/>
    <property type="match status" value="1"/>
</dbReference>
<name>A0AAQ3KJR5_9LILI</name>